<dbReference type="EMBL" id="AEYH02000560">
    <property type="protein sequence ID" value="KFG54427.1"/>
    <property type="molecule type" value="Genomic_DNA"/>
</dbReference>
<keyword evidence="1" id="KW-0732">Signal</keyword>
<organism evidence="2 3">
    <name type="scientific">Toxoplasma gondii FOU</name>
    <dbReference type="NCBI Taxonomy" id="943167"/>
    <lineage>
        <taxon>Eukaryota</taxon>
        <taxon>Sar</taxon>
        <taxon>Alveolata</taxon>
        <taxon>Apicomplexa</taxon>
        <taxon>Conoidasida</taxon>
        <taxon>Coccidia</taxon>
        <taxon>Eucoccidiorida</taxon>
        <taxon>Eimeriorina</taxon>
        <taxon>Sarcocystidae</taxon>
        <taxon>Toxoplasma</taxon>
    </lineage>
</organism>
<reference evidence="2 3" key="1">
    <citation type="submission" date="2014-07" db="EMBL/GenBank/DDBJ databases">
        <authorList>
            <person name="Sibley D."/>
            <person name="Venepally P."/>
            <person name="Karamycheva S."/>
            <person name="Hadjithomas M."/>
            <person name="Khan A."/>
            <person name="Brunk B."/>
            <person name="Roos D."/>
            <person name="Caler E."/>
            <person name="Lorenzi H."/>
        </authorList>
    </citation>
    <scope>NUCLEOTIDE SEQUENCE [LARGE SCALE GENOMIC DNA]</scope>
    <source>
        <strain evidence="2 3">FOU</strain>
    </source>
</reference>
<evidence type="ECO:0000313" key="3">
    <source>
        <dbReference type="Proteomes" id="UP000028838"/>
    </source>
</evidence>
<accession>A0A086LCQ9</accession>
<feature type="signal peptide" evidence="1">
    <location>
        <begin position="1"/>
        <end position="15"/>
    </location>
</feature>
<evidence type="ECO:0008006" key="4">
    <source>
        <dbReference type="Google" id="ProtNLM"/>
    </source>
</evidence>
<protein>
    <recommendedName>
        <fullName evidence="4">Transmembrane protein</fullName>
    </recommendedName>
</protein>
<feature type="chain" id="PRO_5012972105" description="Transmembrane protein" evidence="1">
    <location>
        <begin position="16"/>
        <end position="143"/>
    </location>
</feature>
<evidence type="ECO:0000313" key="2">
    <source>
        <dbReference type="EMBL" id="KFG54427.1"/>
    </source>
</evidence>
<name>A0A086LCQ9_TOXGO</name>
<proteinExistence type="predicted"/>
<comment type="caution">
    <text evidence="2">The sequence shown here is derived from an EMBL/GenBank/DDBJ whole genome shotgun (WGS) entry which is preliminary data.</text>
</comment>
<dbReference type="Proteomes" id="UP000028838">
    <property type="component" value="Unassembled WGS sequence"/>
</dbReference>
<sequence>MFCFFVLFLLSPVQSLLLCFSLGTSPVTFFRLLEPGSSLFQHEHDARVLKPAFCLGCMSMVMHPGVCEWRSASLCALAVAGFSVSPCSLHGSPAVAVLLKLCRASLDQKRNFRRRQRAADDRQQLLADWPAGRAGDGTAAPRG</sequence>
<gene>
    <name evidence="2" type="ORF">TGFOU_270010B</name>
</gene>
<evidence type="ECO:0000256" key="1">
    <source>
        <dbReference type="SAM" id="SignalP"/>
    </source>
</evidence>
<dbReference type="AlphaFoldDB" id="A0A086LCQ9"/>
<dbReference type="VEuPathDB" id="ToxoDB:TGFOU_270010B"/>